<organism evidence="2 3">
    <name type="scientific">Amblyomma americanum</name>
    <name type="common">Lone star tick</name>
    <dbReference type="NCBI Taxonomy" id="6943"/>
    <lineage>
        <taxon>Eukaryota</taxon>
        <taxon>Metazoa</taxon>
        <taxon>Ecdysozoa</taxon>
        <taxon>Arthropoda</taxon>
        <taxon>Chelicerata</taxon>
        <taxon>Arachnida</taxon>
        <taxon>Acari</taxon>
        <taxon>Parasitiformes</taxon>
        <taxon>Ixodida</taxon>
        <taxon>Ixodoidea</taxon>
        <taxon>Ixodidae</taxon>
        <taxon>Amblyomminae</taxon>
        <taxon>Amblyomma</taxon>
    </lineage>
</organism>
<feature type="non-terminal residue" evidence="2">
    <location>
        <position position="1"/>
    </location>
</feature>
<feature type="compositionally biased region" description="Basic and acidic residues" evidence="1">
    <location>
        <begin position="17"/>
        <end position="29"/>
    </location>
</feature>
<gene>
    <name evidence="2" type="ORF">V5799_013656</name>
</gene>
<dbReference type="EMBL" id="JARKHS020021946">
    <property type="protein sequence ID" value="KAK8769877.1"/>
    <property type="molecule type" value="Genomic_DNA"/>
</dbReference>
<reference evidence="2 3" key="1">
    <citation type="journal article" date="2023" name="Arcadia Sci">
        <title>De novo assembly of a long-read Amblyomma americanum tick genome.</title>
        <authorList>
            <person name="Chou S."/>
            <person name="Poskanzer K.E."/>
            <person name="Rollins M."/>
            <person name="Thuy-Boun P.S."/>
        </authorList>
    </citation>
    <scope>NUCLEOTIDE SEQUENCE [LARGE SCALE GENOMIC DNA]</scope>
    <source>
        <strain evidence="2">F_SG_1</strain>
        <tissue evidence="2">Salivary glands</tissue>
    </source>
</reference>
<proteinExistence type="predicted"/>
<sequence length="196" mass="22185">DDKGTTLADSGALDSSGDERSTEQAEARINEYLTAQQPRNTPQVPEGTTQTPSETGKNKRTVESAESEDRDLKPNDRVHAVDRDAYDFGTLEQVTKYRYLLERTLERALKDHGQCLQVTGSLFSAVFPAWVTQTLVSKEAFKDLDRMVELLKETMMGFPAILSRLKMNGSEVTEWTVRVIGEEMVWTFYNRTDPNQ</sequence>
<feature type="region of interest" description="Disordered" evidence="1">
    <location>
        <begin position="1"/>
        <end position="78"/>
    </location>
</feature>
<dbReference type="Proteomes" id="UP001321473">
    <property type="component" value="Unassembled WGS sequence"/>
</dbReference>
<keyword evidence="3" id="KW-1185">Reference proteome</keyword>
<protein>
    <submittedName>
        <fullName evidence="2">Uncharacterized protein</fullName>
    </submittedName>
</protein>
<accession>A0AAQ4E588</accession>
<evidence type="ECO:0000313" key="2">
    <source>
        <dbReference type="EMBL" id="KAK8769877.1"/>
    </source>
</evidence>
<feature type="compositionally biased region" description="Polar residues" evidence="1">
    <location>
        <begin position="33"/>
        <end position="55"/>
    </location>
</feature>
<name>A0AAQ4E588_AMBAM</name>
<evidence type="ECO:0000256" key="1">
    <source>
        <dbReference type="SAM" id="MobiDB-lite"/>
    </source>
</evidence>
<comment type="caution">
    <text evidence="2">The sequence shown here is derived from an EMBL/GenBank/DDBJ whole genome shotgun (WGS) entry which is preliminary data.</text>
</comment>
<evidence type="ECO:0000313" key="3">
    <source>
        <dbReference type="Proteomes" id="UP001321473"/>
    </source>
</evidence>
<dbReference type="AlphaFoldDB" id="A0AAQ4E588"/>